<evidence type="ECO:0000313" key="2">
    <source>
        <dbReference type="EMBL" id="HIV98641.1"/>
    </source>
</evidence>
<dbReference type="InterPro" id="IPR001387">
    <property type="entry name" value="Cro/C1-type_HTH"/>
</dbReference>
<reference evidence="2" key="1">
    <citation type="journal article" date="2021" name="PeerJ">
        <title>Extensive microbial diversity within the chicken gut microbiome revealed by metagenomics and culture.</title>
        <authorList>
            <person name="Gilroy R."/>
            <person name="Ravi A."/>
            <person name="Getino M."/>
            <person name="Pursley I."/>
            <person name="Horton D.L."/>
            <person name="Alikhan N.F."/>
            <person name="Baker D."/>
            <person name="Gharbi K."/>
            <person name="Hall N."/>
            <person name="Watson M."/>
            <person name="Adriaenssens E.M."/>
            <person name="Foster-Nyarko E."/>
            <person name="Jarju S."/>
            <person name="Secka A."/>
            <person name="Antonio M."/>
            <person name="Oren A."/>
            <person name="Chaudhuri R.R."/>
            <person name="La Ragione R."/>
            <person name="Hildebrand F."/>
            <person name="Pallen M.J."/>
        </authorList>
    </citation>
    <scope>NUCLEOTIDE SEQUENCE</scope>
    <source>
        <strain evidence="2">Gambia11-129</strain>
    </source>
</reference>
<dbReference type="PROSITE" id="PS50943">
    <property type="entry name" value="HTH_CROC1"/>
    <property type="match status" value="1"/>
</dbReference>
<dbReference type="AlphaFoldDB" id="A0A9D1TN79"/>
<sequence>MKREIAYPELGENAVLKTLRIEEVHINSPFDIKSAEELFPDLKEDLLFKIEKGRFRADVDTIKRLASLFLVDVSVFFSKRRFFRENINEEGLKYSIWSAVRGCKNERLRMLSSNYHGLSSRRQMMRFFYSLLKEEVLALDHSGLVDLLVRLNFIVIRIKKGEVFHIIPYDLCPILIFSDDNKNNAENVYEMLSAYFMTDEIILD</sequence>
<dbReference type="EMBL" id="DXHU01000010">
    <property type="protein sequence ID" value="HIV98641.1"/>
    <property type="molecule type" value="Genomic_DNA"/>
</dbReference>
<protein>
    <recommendedName>
        <fullName evidence="1">HTH cro/C1-type domain-containing protein</fullName>
    </recommendedName>
</protein>
<feature type="domain" description="HTH cro/C1-type" evidence="1">
    <location>
        <begin position="49"/>
        <end position="76"/>
    </location>
</feature>
<reference evidence="2" key="2">
    <citation type="submission" date="2021-04" db="EMBL/GenBank/DDBJ databases">
        <authorList>
            <person name="Gilroy R."/>
        </authorList>
    </citation>
    <scope>NUCLEOTIDE SEQUENCE</scope>
    <source>
        <strain evidence="2">Gambia11-129</strain>
    </source>
</reference>
<gene>
    <name evidence="2" type="ORF">IAB12_02540</name>
</gene>
<organism evidence="2 3">
    <name type="scientific">Candidatus Ornithospirochaeta avicola</name>
    <dbReference type="NCBI Taxonomy" id="2840896"/>
    <lineage>
        <taxon>Bacteria</taxon>
        <taxon>Pseudomonadati</taxon>
        <taxon>Spirochaetota</taxon>
        <taxon>Spirochaetia</taxon>
        <taxon>Spirochaetales</taxon>
        <taxon>Spirochaetaceae</taxon>
        <taxon>Spirochaetaceae incertae sedis</taxon>
        <taxon>Candidatus Ornithospirochaeta</taxon>
    </lineage>
</organism>
<name>A0A9D1TN79_9SPIO</name>
<evidence type="ECO:0000259" key="1">
    <source>
        <dbReference type="PROSITE" id="PS50943"/>
    </source>
</evidence>
<accession>A0A9D1TN79</accession>
<dbReference type="Proteomes" id="UP000823936">
    <property type="component" value="Unassembled WGS sequence"/>
</dbReference>
<proteinExistence type="predicted"/>
<evidence type="ECO:0000313" key="3">
    <source>
        <dbReference type="Proteomes" id="UP000823936"/>
    </source>
</evidence>
<comment type="caution">
    <text evidence="2">The sequence shown here is derived from an EMBL/GenBank/DDBJ whole genome shotgun (WGS) entry which is preliminary data.</text>
</comment>